<dbReference type="STRING" id="195913.SAMN04488004_15010"/>
<organism evidence="3 4">
    <name type="scientific">Loktanella salsilacus</name>
    <dbReference type="NCBI Taxonomy" id="195913"/>
    <lineage>
        <taxon>Bacteria</taxon>
        <taxon>Pseudomonadati</taxon>
        <taxon>Pseudomonadota</taxon>
        <taxon>Alphaproteobacteria</taxon>
        <taxon>Rhodobacterales</taxon>
        <taxon>Roseobacteraceae</taxon>
        <taxon>Loktanella</taxon>
    </lineage>
</organism>
<feature type="transmembrane region" description="Helical" evidence="2">
    <location>
        <begin position="20"/>
        <end position="46"/>
    </location>
</feature>
<feature type="region of interest" description="Disordered" evidence="1">
    <location>
        <begin position="112"/>
        <end position="134"/>
    </location>
</feature>
<name>A0A1I4JZ28_9RHOB</name>
<protein>
    <submittedName>
        <fullName evidence="3">Uncharacterized protein</fullName>
    </submittedName>
</protein>
<evidence type="ECO:0000256" key="2">
    <source>
        <dbReference type="SAM" id="Phobius"/>
    </source>
</evidence>
<dbReference type="AlphaFoldDB" id="A0A1I4JZ28"/>
<keyword evidence="2" id="KW-1133">Transmembrane helix</keyword>
<gene>
    <name evidence="3" type="ORF">SAMN04488004_15010</name>
</gene>
<evidence type="ECO:0000313" key="3">
    <source>
        <dbReference type="EMBL" id="SFL71527.1"/>
    </source>
</evidence>
<accession>A0A1I4JZ28</accession>
<keyword evidence="2" id="KW-0472">Membrane</keyword>
<proteinExistence type="predicted"/>
<dbReference type="EMBL" id="FOTF01000050">
    <property type="protein sequence ID" value="SFL71527.1"/>
    <property type="molecule type" value="Genomic_DNA"/>
</dbReference>
<evidence type="ECO:0000256" key="1">
    <source>
        <dbReference type="SAM" id="MobiDB-lite"/>
    </source>
</evidence>
<reference evidence="3 4" key="1">
    <citation type="submission" date="2016-10" db="EMBL/GenBank/DDBJ databases">
        <authorList>
            <person name="de Groot N.N."/>
        </authorList>
    </citation>
    <scope>NUCLEOTIDE SEQUENCE [LARGE SCALE GENOMIC DNA]</scope>
    <source>
        <strain evidence="3 4">DSM 16199</strain>
    </source>
</reference>
<keyword evidence="2" id="KW-0812">Transmembrane</keyword>
<dbReference type="Proteomes" id="UP000199550">
    <property type="component" value="Unassembled WGS sequence"/>
</dbReference>
<keyword evidence="4" id="KW-1185">Reference proteome</keyword>
<evidence type="ECO:0000313" key="4">
    <source>
        <dbReference type="Proteomes" id="UP000199550"/>
    </source>
</evidence>
<sequence>MTEKGTDITRRMTQRTTRGITANFGSMAAEAVPYVGIAVIIGVTFYEVRDACLTMSDMRELSDMFGTPSDGDNRYCGFTLDEFKNAVFDFGSKVDCSNLNMPPEMVAQCQERPTIDSTSSLVPPTGHIEAPARP</sequence>